<comment type="caution">
    <text evidence="8">The sequence shown here is derived from an EMBL/GenBank/DDBJ whole genome shotgun (WGS) entry which is preliminary data.</text>
</comment>
<evidence type="ECO:0000256" key="2">
    <source>
        <dbReference type="ARBA" id="ARBA00022723"/>
    </source>
</evidence>
<name>A0A6S7FVD8_PARCT</name>
<feature type="compositionally biased region" description="Basic and acidic residues" evidence="7">
    <location>
        <begin position="103"/>
        <end position="114"/>
    </location>
</feature>
<dbReference type="InterPro" id="IPR005173">
    <property type="entry name" value="DMA"/>
</dbReference>
<dbReference type="Proteomes" id="UP001152795">
    <property type="component" value="Unassembled WGS sequence"/>
</dbReference>
<feature type="region of interest" description="Disordered" evidence="7">
    <location>
        <begin position="79"/>
        <end position="125"/>
    </location>
</feature>
<dbReference type="AlphaFoldDB" id="A0A6S7FVD8"/>
<evidence type="ECO:0000256" key="3">
    <source>
        <dbReference type="ARBA" id="ARBA00022833"/>
    </source>
</evidence>
<feature type="compositionally biased region" description="Polar residues" evidence="7">
    <location>
        <begin position="264"/>
        <end position="287"/>
    </location>
</feature>
<dbReference type="GO" id="GO:0007548">
    <property type="term" value="P:sex differentiation"/>
    <property type="evidence" value="ECO:0007669"/>
    <property type="project" value="TreeGrafter"/>
</dbReference>
<dbReference type="Pfam" id="PF03474">
    <property type="entry name" value="DMA"/>
    <property type="match status" value="1"/>
</dbReference>
<comment type="similarity">
    <text evidence="1">Belongs to the DMRT family.</text>
</comment>
<dbReference type="GO" id="GO:0046872">
    <property type="term" value="F:metal ion binding"/>
    <property type="evidence" value="ECO:0007669"/>
    <property type="project" value="UniProtKB-KW"/>
</dbReference>
<dbReference type="Pfam" id="PF00751">
    <property type="entry name" value="DM"/>
    <property type="match status" value="1"/>
</dbReference>
<evidence type="ECO:0000256" key="5">
    <source>
        <dbReference type="ARBA" id="ARBA00023242"/>
    </source>
</evidence>
<proteinExistence type="inferred from homology"/>
<feature type="DNA-binding region" description="DM" evidence="6">
    <location>
        <begin position="18"/>
        <end position="65"/>
    </location>
</feature>
<dbReference type="Gene3D" id="4.10.1040.10">
    <property type="entry name" value="DM DNA-binding domain"/>
    <property type="match status" value="1"/>
</dbReference>
<dbReference type="PROSITE" id="PS50809">
    <property type="entry name" value="DM_2"/>
    <property type="match status" value="1"/>
</dbReference>
<reference evidence="8" key="1">
    <citation type="submission" date="2020-04" db="EMBL/GenBank/DDBJ databases">
        <authorList>
            <person name="Alioto T."/>
            <person name="Alioto T."/>
            <person name="Gomez Garrido J."/>
        </authorList>
    </citation>
    <scope>NUCLEOTIDE SEQUENCE</scope>
    <source>
        <strain evidence="8">A484AB</strain>
    </source>
</reference>
<keyword evidence="9" id="KW-1185">Reference proteome</keyword>
<dbReference type="GO" id="GO:0000978">
    <property type="term" value="F:RNA polymerase II cis-regulatory region sequence-specific DNA binding"/>
    <property type="evidence" value="ECO:0007669"/>
    <property type="project" value="TreeGrafter"/>
</dbReference>
<evidence type="ECO:0000256" key="4">
    <source>
        <dbReference type="ARBA" id="ARBA00023125"/>
    </source>
</evidence>
<dbReference type="SMART" id="SM00301">
    <property type="entry name" value="DM"/>
    <property type="match status" value="1"/>
</dbReference>
<keyword evidence="2 6" id="KW-0479">Metal-binding</keyword>
<dbReference type="SUPFAM" id="SSF82927">
    <property type="entry name" value="Cysteine-rich DNA binding domain, (DM domain)"/>
    <property type="match status" value="1"/>
</dbReference>
<evidence type="ECO:0000313" key="8">
    <source>
        <dbReference type="EMBL" id="CAB3979766.1"/>
    </source>
</evidence>
<dbReference type="FunFam" id="4.10.1040.10:FF:000001">
    <property type="entry name" value="doublesex- and mab-3-related transcription factor 1"/>
    <property type="match status" value="1"/>
</dbReference>
<dbReference type="PANTHER" id="PTHR12322">
    <property type="entry name" value="DOUBLESEX AND MAB-3 RELATED TRANSCRIPTION FACTOR DMRT"/>
    <property type="match status" value="1"/>
</dbReference>
<evidence type="ECO:0000256" key="7">
    <source>
        <dbReference type="SAM" id="MobiDB-lite"/>
    </source>
</evidence>
<dbReference type="InterPro" id="IPR036407">
    <property type="entry name" value="DM_DNA-bd_sf"/>
</dbReference>
<dbReference type="InterPro" id="IPR026607">
    <property type="entry name" value="DMRT"/>
</dbReference>
<keyword evidence="5 6" id="KW-0539">Nucleus</keyword>
<feature type="compositionally biased region" description="Polar residues" evidence="7">
    <location>
        <begin position="79"/>
        <end position="102"/>
    </location>
</feature>
<evidence type="ECO:0000313" key="9">
    <source>
        <dbReference type="Proteomes" id="UP001152795"/>
    </source>
</evidence>
<feature type="region of interest" description="Disordered" evidence="7">
    <location>
        <begin position="264"/>
        <end position="305"/>
    </location>
</feature>
<evidence type="ECO:0000256" key="6">
    <source>
        <dbReference type="PROSITE-ProRule" id="PRU00070"/>
    </source>
</evidence>
<dbReference type="PANTHER" id="PTHR12322:SF53">
    <property type="entry name" value="DOUBLESEX-MAB RELATED 11E"/>
    <property type="match status" value="1"/>
</dbReference>
<evidence type="ECO:0000256" key="1">
    <source>
        <dbReference type="ARBA" id="ARBA00006834"/>
    </source>
</evidence>
<dbReference type="PROSITE" id="PS40000">
    <property type="entry name" value="DM_1"/>
    <property type="match status" value="1"/>
</dbReference>
<dbReference type="EMBL" id="CACRXK020000226">
    <property type="protein sequence ID" value="CAB3979766.1"/>
    <property type="molecule type" value="Genomic_DNA"/>
</dbReference>
<dbReference type="OrthoDB" id="6162476at2759"/>
<accession>A0A6S7FVD8</accession>
<sequence length="344" mass="38410">MSEFESAQITQGTRTPKCTRCRNHGVLSDLRGHKHQCVWRDCSCSKCELVSERQRITAARIALYRQLKIDEPVMANGCSLRTSEESPQGSSEAREFQQWNSYDRSEQEKRKADMTTDPEQSETKRVRIPIDIPLSCITNPSPTPSDIELLARLFPSEHRFLLEMILQGCYGNILHAIQVMTRSSSTSSGTSPPVIPMQAPATTLPSTTSTDSPLLNLSASLLNNTYRYLYPGYVPTSPYLLPGSPSMGYFRPYFPKLATTTPSSMHLNGSTSSESTVNGDVPTQATCNDKEYNSLDMTPSPSPKREETEHICIKCNFKHKNSKVCERCGQQSSITVNMNHVENI</sequence>
<organism evidence="8 9">
    <name type="scientific">Paramuricea clavata</name>
    <name type="common">Red gorgonian</name>
    <name type="synonym">Violescent sea-whip</name>
    <dbReference type="NCBI Taxonomy" id="317549"/>
    <lineage>
        <taxon>Eukaryota</taxon>
        <taxon>Metazoa</taxon>
        <taxon>Cnidaria</taxon>
        <taxon>Anthozoa</taxon>
        <taxon>Octocorallia</taxon>
        <taxon>Malacalcyonacea</taxon>
        <taxon>Plexauridae</taxon>
        <taxon>Paramuricea</taxon>
    </lineage>
</organism>
<dbReference type="GO" id="GO:0000981">
    <property type="term" value="F:DNA-binding transcription factor activity, RNA polymerase II-specific"/>
    <property type="evidence" value="ECO:0007669"/>
    <property type="project" value="TreeGrafter"/>
</dbReference>
<gene>
    <name evidence="8" type="ORF">PACLA_8A000291</name>
</gene>
<keyword evidence="3 6" id="KW-0862">Zinc</keyword>
<dbReference type="InterPro" id="IPR001275">
    <property type="entry name" value="DM_DNA-bd"/>
</dbReference>
<protein>
    <submittedName>
        <fullName evidence="8">Doublesex- and mab-3-related transcription factor A2</fullName>
    </submittedName>
</protein>
<dbReference type="GO" id="GO:0005634">
    <property type="term" value="C:nucleus"/>
    <property type="evidence" value="ECO:0007669"/>
    <property type="project" value="UniProtKB-SubCell"/>
</dbReference>
<comment type="subcellular location">
    <subcellularLocation>
        <location evidence="6">Nucleus</location>
    </subcellularLocation>
</comment>
<keyword evidence="4 6" id="KW-0238">DNA-binding</keyword>